<evidence type="ECO:0000313" key="9">
    <source>
        <dbReference type="Proteomes" id="UP000256329"/>
    </source>
</evidence>
<keyword evidence="1 6" id="KW-1277">Toxin-antitoxin system</keyword>
<dbReference type="InterPro" id="IPR002716">
    <property type="entry name" value="PIN_dom"/>
</dbReference>
<keyword evidence="6" id="KW-0800">Toxin</keyword>
<evidence type="ECO:0000256" key="5">
    <source>
        <dbReference type="ARBA" id="ARBA00022842"/>
    </source>
</evidence>
<dbReference type="Pfam" id="PF01850">
    <property type="entry name" value="PIN"/>
    <property type="match status" value="1"/>
</dbReference>
<keyword evidence="3 6" id="KW-0479">Metal-binding</keyword>
<feature type="binding site" evidence="6">
    <location>
        <position position="127"/>
    </location>
    <ligand>
        <name>Mg(2+)</name>
        <dbReference type="ChEBI" id="CHEBI:18420"/>
    </ligand>
</feature>
<reference evidence="8 9" key="1">
    <citation type="submission" date="2018-08" db="EMBL/GenBank/DDBJ databases">
        <title>Form III RuBisCO-mediated autotrophy in Thermodesulfobium bacteria.</title>
        <authorList>
            <person name="Toshchakov S.V."/>
            <person name="Kublanov I.V."/>
            <person name="Frolov E."/>
            <person name="Bonch-Osmolovskaya E.A."/>
            <person name="Tourova T.P."/>
            <person name="Chernych N.A."/>
            <person name="Lebedinsky A.V."/>
        </authorList>
    </citation>
    <scope>NUCLEOTIDE SEQUENCE [LARGE SCALE GENOMIC DNA]</scope>
    <source>
        <strain evidence="8 9">SR</strain>
    </source>
</reference>
<dbReference type="GO" id="GO:0004540">
    <property type="term" value="F:RNA nuclease activity"/>
    <property type="evidence" value="ECO:0007669"/>
    <property type="project" value="InterPro"/>
</dbReference>
<sequence length="170" mass="18821">MPYASASGLLECPCVFSSRKGGADEVRVVVDASVSLKWVFDDEEHVEEAIALRDAAVFEHSFEMFAPSLWVYEIANGLLVAVCRGRIFVDVGEEALRHLLALGVRLADPEPADVYRCAFRYRISAYDAAYLALAEQLDAVLFTGDGRFYAAVQELVPRVRWIGEFGKGKP</sequence>
<dbReference type="InterPro" id="IPR029060">
    <property type="entry name" value="PIN-like_dom_sf"/>
</dbReference>
<dbReference type="GO" id="GO:0016787">
    <property type="term" value="F:hydrolase activity"/>
    <property type="evidence" value="ECO:0007669"/>
    <property type="project" value="UniProtKB-KW"/>
</dbReference>
<keyword evidence="5 6" id="KW-0460">Magnesium</keyword>
<evidence type="ECO:0000256" key="6">
    <source>
        <dbReference type="HAMAP-Rule" id="MF_00265"/>
    </source>
</evidence>
<evidence type="ECO:0000313" key="8">
    <source>
        <dbReference type="EMBL" id="RDV84850.1"/>
    </source>
</evidence>
<dbReference type="OrthoDB" id="1723580at2"/>
<dbReference type="Proteomes" id="UP000256329">
    <property type="component" value="Unassembled WGS sequence"/>
</dbReference>
<dbReference type="Gene3D" id="3.40.50.1010">
    <property type="entry name" value="5'-nuclease"/>
    <property type="match status" value="1"/>
</dbReference>
<comment type="function">
    <text evidence="6">Toxic component of a toxin-antitoxin (TA) system. An RNase.</text>
</comment>
<keyword evidence="4 6" id="KW-0378">Hydrolase</keyword>
<keyword evidence="9" id="KW-1185">Reference proteome</keyword>
<dbReference type="GO" id="GO:0090729">
    <property type="term" value="F:toxin activity"/>
    <property type="evidence" value="ECO:0007669"/>
    <property type="project" value="UniProtKB-KW"/>
</dbReference>
<comment type="cofactor">
    <cofactor evidence="6">
        <name>Mg(2+)</name>
        <dbReference type="ChEBI" id="CHEBI:18420"/>
    </cofactor>
</comment>
<dbReference type="SUPFAM" id="SSF88723">
    <property type="entry name" value="PIN domain-like"/>
    <property type="match status" value="1"/>
</dbReference>
<evidence type="ECO:0000256" key="2">
    <source>
        <dbReference type="ARBA" id="ARBA00022722"/>
    </source>
</evidence>
<comment type="caution">
    <text evidence="8">The sequence shown here is derived from an EMBL/GenBank/DDBJ whole genome shotgun (WGS) entry which is preliminary data.</text>
</comment>
<feature type="domain" description="PIN" evidence="7">
    <location>
        <begin position="28"/>
        <end position="150"/>
    </location>
</feature>
<dbReference type="AlphaFoldDB" id="A0A3D8P683"/>
<dbReference type="PANTHER" id="PTHR35901:SF1">
    <property type="entry name" value="EXONUCLEASE VAPC9"/>
    <property type="match status" value="1"/>
</dbReference>
<dbReference type="CDD" id="cd09873">
    <property type="entry name" value="PIN_Pae0151-like"/>
    <property type="match status" value="1"/>
</dbReference>
<gene>
    <name evidence="6" type="primary">vapC</name>
    <name evidence="8" type="ORF">DXX99_02085</name>
</gene>
<dbReference type="HAMAP" id="MF_00265">
    <property type="entry name" value="VapC_Nob1"/>
    <property type="match status" value="1"/>
</dbReference>
<dbReference type="InterPro" id="IPR051619">
    <property type="entry name" value="TypeII_TA_RNase_PINc/VapC"/>
</dbReference>
<dbReference type="EC" id="3.1.-.-" evidence="6"/>
<dbReference type="PANTHER" id="PTHR35901">
    <property type="entry name" value="RIBONUCLEASE VAPC3"/>
    <property type="match status" value="1"/>
</dbReference>
<evidence type="ECO:0000256" key="1">
    <source>
        <dbReference type="ARBA" id="ARBA00022649"/>
    </source>
</evidence>
<name>A0A3D8P683_9THEO</name>
<dbReference type="GO" id="GO:0000287">
    <property type="term" value="F:magnesium ion binding"/>
    <property type="evidence" value="ECO:0007669"/>
    <property type="project" value="UniProtKB-UniRule"/>
</dbReference>
<organism evidence="8 9">
    <name type="scientific">Ammonifex thiophilus</name>
    <dbReference type="NCBI Taxonomy" id="444093"/>
    <lineage>
        <taxon>Bacteria</taxon>
        <taxon>Bacillati</taxon>
        <taxon>Bacillota</taxon>
        <taxon>Clostridia</taxon>
        <taxon>Thermoanaerobacterales</taxon>
        <taxon>Thermoanaerobacteraceae</taxon>
        <taxon>Ammonifex</taxon>
    </lineage>
</organism>
<comment type="similarity">
    <text evidence="6">Belongs to the PINc/VapC protein family.</text>
</comment>
<evidence type="ECO:0000256" key="4">
    <source>
        <dbReference type="ARBA" id="ARBA00022801"/>
    </source>
</evidence>
<dbReference type="InterPro" id="IPR022907">
    <property type="entry name" value="VapC_family"/>
</dbReference>
<accession>A0A3D8P683</accession>
<evidence type="ECO:0000256" key="3">
    <source>
        <dbReference type="ARBA" id="ARBA00022723"/>
    </source>
</evidence>
<dbReference type="EMBL" id="QSLN01000001">
    <property type="protein sequence ID" value="RDV84850.1"/>
    <property type="molecule type" value="Genomic_DNA"/>
</dbReference>
<dbReference type="InterPro" id="IPR044153">
    <property type="entry name" value="PIN_Pae0151-like"/>
</dbReference>
<protein>
    <recommendedName>
        <fullName evidence="6">Ribonuclease VapC</fullName>
        <shortName evidence="6">RNase VapC</shortName>
        <ecNumber evidence="6">3.1.-.-</ecNumber>
    </recommendedName>
    <alternativeName>
        <fullName evidence="6">Toxin VapC</fullName>
    </alternativeName>
</protein>
<feature type="binding site" evidence="6">
    <location>
        <position position="31"/>
    </location>
    <ligand>
        <name>Mg(2+)</name>
        <dbReference type="ChEBI" id="CHEBI:18420"/>
    </ligand>
</feature>
<keyword evidence="2 6" id="KW-0540">Nuclease</keyword>
<evidence type="ECO:0000259" key="7">
    <source>
        <dbReference type="Pfam" id="PF01850"/>
    </source>
</evidence>
<proteinExistence type="inferred from homology"/>